<keyword evidence="1" id="KW-1185">Reference proteome</keyword>
<sequence length="83" mass="9547">MKEKMLSKLERDRAIGQVTGLQSTLKNLENIGKDVRVPDTRILRECMFQELGPSQRSLVEARIQEDILKDIGNQTQDSKRHPD</sequence>
<accession>A0ABM0MPZ6</accession>
<organism evidence="1 2">
    <name type="scientific">Saccoglossus kowalevskii</name>
    <name type="common">Acorn worm</name>
    <dbReference type="NCBI Taxonomy" id="10224"/>
    <lineage>
        <taxon>Eukaryota</taxon>
        <taxon>Metazoa</taxon>
        <taxon>Hemichordata</taxon>
        <taxon>Enteropneusta</taxon>
        <taxon>Harrimaniidae</taxon>
        <taxon>Saccoglossus</taxon>
    </lineage>
</organism>
<feature type="non-terminal residue" evidence="2">
    <location>
        <position position="83"/>
    </location>
</feature>
<dbReference type="Proteomes" id="UP000694865">
    <property type="component" value="Unplaced"/>
</dbReference>
<gene>
    <name evidence="2" type="primary">LOC102804347</name>
</gene>
<evidence type="ECO:0000313" key="1">
    <source>
        <dbReference type="Proteomes" id="UP000694865"/>
    </source>
</evidence>
<dbReference type="RefSeq" id="XP_006822087.1">
    <property type="nucleotide sequence ID" value="XM_006822024.1"/>
</dbReference>
<protein>
    <submittedName>
        <fullName evidence="2">Sperm-associated antigen 16 protein-like</fullName>
    </submittedName>
</protein>
<proteinExistence type="predicted"/>
<reference evidence="2" key="1">
    <citation type="submission" date="2025-08" db="UniProtKB">
        <authorList>
            <consortium name="RefSeq"/>
        </authorList>
    </citation>
    <scope>IDENTIFICATION</scope>
    <source>
        <tissue evidence="2">Testes</tissue>
    </source>
</reference>
<dbReference type="GeneID" id="102804347"/>
<name>A0ABM0MPZ6_SACKO</name>
<evidence type="ECO:0000313" key="2">
    <source>
        <dbReference type="RefSeq" id="XP_006822087.1"/>
    </source>
</evidence>